<dbReference type="CDD" id="cd13690">
    <property type="entry name" value="PBP2_GluB"/>
    <property type="match status" value="1"/>
</dbReference>
<dbReference type="Gene3D" id="3.40.190.10">
    <property type="entry name" value="Periplasmic binding protein-like II"/>
    <property type="match status" value="2"/>
</dbReference>
<dbReference type="RefSeq" id="WP_085474912.1">
    <property type="nucleotide sequence ID" value="NZ_FXBM01000001.1"/>
</dbReference>
<dbReference type="PROSITE" id="PS51257">
    <property type="entry name" value="PROKAR_LIPOPROTEIN"/>
    <property type="match status" value="1"/>
</dbReference>
<evidence type="ECO:0000259" key="5">
    <source>
        <dbReference type="SMART" id="SM00062"/>
    </source>
</evidence>
<dbReference type="STRING" id="1891671.SAMN06295885_0376"/>
<evidence type="ECO:0000256" key="3">
    <source>
        <dbReference type="ARBA" id="ARBA00022729"/>
    </source>
</evidence>
<evidence type="ECO:0000256" key="4">
    <source>
        <dbReference type="SAM" id="SignalP"/>
    </source>
</evidence>
<dbReference type="OrthoDB" id="9807888at2"/>
<dbReference type="InterPro" id="IPR051455">
    <property type="entry name" value="Bact_solute-bind_prot3"/>
</dbReference>
<reference evidence="7" key="1">
    <citation type="submission" date="2017-04" db="EMBL/GenBank/DDBJ databases">
        <authorList>
            <person name="Varghese N."/>
            <person name="Submissions S."/>
        </authorList>
    </citation>
    <scope>NUCLEOTIDE SEQUENCE [LARGE SCALE GENOMIC DNA]</scope>
    <source>
        <strain evidence="7">VKM Ac-2121</strain>
    </source>
</reference>
<dbReference type="SUPFAM" id="SSF53850">
    <property type="entry name" value="Periplasmic binding protein-like II"/>
    <property type="match status" value="1"/>
</dbReference>
<dbReference type="GO" id="GO:0006865">
    <property type="term" value="P:amino acid transport"/>
    <property type="evidence" value="ECO:0007669"/>
    <property type="project" value="TreeGrafter"/>
</dbReference>
<evidence type="ECO:0000256" key="1">
    <source>
        <dbReference type="ARBA" id="ARBA00010333"/>
    </source>
</evidence>
<dbReference type="InterPro" id="IPR001638">
    <property type="entry name" value="Solute-binding_3/MltF_N"/>
</dbReference>
<feature type="signal peptide" evidence="4">
    <location>
        <begin position="1"/>
        <end position="35"/>
    </location>
</feature>
<accession>A0A1X7N056</accession>
<evidence type="ECO:0000256" key="2">
    <source>
        <dbReference type="ARBA" id="ARBA00022448"/>
    </source>
</evidence>
<dbReference type="GO" id="GO:0005576">
    <property type="term" value="C:extracellular region"/>
    <property type="evidence" value="ECO:0007669"/>
    <property type="project" value="TreeGrafter"/>
</dbReference>
<name>A0A1X7N056_9MICO</name>
<dbReference type="Proteomes" id="UP000193711">
    <property type="component" value="Unassembled WGS sequence"/>
</dbReference>
<evidence type="ECO:0000313" key="6">
    <source>
        <dbReference type="EMBL" id="SMH29979.1"/>
    </source>
</evidence>
<evidence type="ECO:0000313" key="7">
    <source>
        <dbReference type="Proteomes" id="UP000193711"/>
    </source>
</evidence>
<protein>
    <submittedName>
        <fullName evidence="6">Amino acid ABC transporter substrate-binding protein, PAAT family</fullName>
    </submittedName>
</protein>
<feature type="domain" description="Solute-binding protein family 3/N-terminal" evidence="5">
    <location>
        <begin position="94"/>
        <end position="320"/>
    </location>
</feature>
<dbReference type="SMART" id="SM00062">
    <property type="entry name" value="PBPb"/>
    <property type="match status" value="1"/>
</dbReference>
<dbReference type="EMBL" id="FXBM01000001">
    <property type="protein sequence ID" value="SMH29979.1"/>
    <property type="molecule type" value="Genomic_DNA"/>
</dbReference>
<keyword evidence="3 4" id="KW-0732">Signal</keyword>
<sequence>MNRLRPSRPRPSRLRTAALVLVTAAALAVSGCSTGADDLGTVIGAATPTPTATPAPTASAGAPATECSPSAVTSYAPTGVTDSARLTAIRQAGTLRVGVSADTLLMSARNPLTGSIEGFDIDIAREIARAILGDPDAITFVVITSAQRLPALTGGDGAPQVDMVARTLTMTCDRWGSIAFSSEYYGAGLKVLVSDSSEADSIADLSGETVCAPRSTTTLSRLENDYPEVEAVAADTHTQCLALFQEGSVDAIAGDDTILAGFVAQDPYAKVIGDALSSEPYGLGMPADDLDYVRFVNAALESIRADGRWQSIYDRWLGELGAASPPAPAYGR</sequence>
<dbReference type="PANTHER" id="PTHR30085:SF6">
    <property type="entry name" value="ABC TRANSPORTER GLUTAMINE-BINDING PROTEIN GLNH"/>
    <property type="match status" value="1"/>
</dbReference>
<dbReference type="GO" id="GO:0030288">
    <property type="term" value="C:outer membrane-bounded periplasmic space"/>
    <property type="evidence" value="ECO:0007669"/>
    <property type="project" value="TreeGrafter"/>
</dbReference>
<gene>
    <name evidence="6" type="ORF">SAMN06295885_0376</name>
</gene>
<keyword evidence="7" id="KW-1185">Reference proteome</keyword>
<organism evidence="6 7">
    <name type="scientific">Rathayibacter oskolensis</name>
    <dbReference type="NCBI Taxonomy" id="1891671"/>
    <lineage>
        <taxon>Bacteria</taxon>
        <taxon>Bacillati</taxon>
        <taxon>Actinomycetota</taxon>
        <taxon>Actinomycetes</taxon>
        <taxon>Micrococcales</taxon>
        <taxon>Microbacteriaceae</taxon>
        <taxon>Rathayibacter</taxon>
    </lineage>
</organism>
<comment type="similarity">
    <text evidence="1">Belongs to the bacterial solute-binding protein 3 family.</text>
</comment>
<dbReference type="AlphaFoldDB" id="A0A1X7N056"/>
<dbReference type="Pfam" id="PF00497">
    <property type="entry name" value="SBP_bac_3"/>
    <property type="match status" value="1"/>
</dbReference>
<dbReference type="PANTHER" id="PTHR30085">
    <property type="entry name" value="AMINO ACID ABC TRANSPORTER PERMEASE"/>
    <property type="match status" value="1"/>
</dbReference>
<keyword evidence="2" id="KW-0813">Transport</keyword>
<proteinExistence type="inferred from homology"/>
<feature type="chain" id="PRO_5012417329" evidence="4">
    <location>
        <begin position="36"/>
        <end position="332"/>
    </location>
</feature>